<gene>
    <name evidence="2" type="ORF">ACA1_089820</name>
</gene>
<protein>
    <recommendedName>
        <fullName evidence="4">IMS import disulfide relay-system CHCH-CHCH-like Cx9C domain-containing protein</fullName>
    </recommendedName>
</protein>
<dbReference type="AlphaFoldDB" id="L8GU39"/>
<evidence type="ECO:0000256" key="1">
    <source>
        <dbReference type="SAM" id="MobiDB-lite"/>
    </source>
</evidence>
<dbReference type="KEGG" id="acan:ACA1_089820"/>
<evidence type="ECO:0000313" key="3">
    <source>
        <dbReference type="Proteomes" id="UP000011083"/>
    </source>
</evidence>
<keyword evidence="3" id="KW-1185">Reference proteome</keyword>
<dbReference type="EMBL" id="KB007985">
    <property type="protein sequence ID" value="ELR16694.1"/>
    <property type="molecule type" value="Genomic_DNA"/>
</dbReference>
<dbReference type="VEuPathDB" id="AmoebaDB:ACA1_089820"/>
<proteinExistence type="predicted"/>
<dbReference type="GeneID" id="14917395"/>
<sequence>MSRDPAVAAASFGFVNHRCAKDVKAFQEQKGSSEAVKACFAKETKTLTSTCGKEVHAFAECLADPESGSCSRPEWDLRVCVRSNFGFDSALEQKKQAARLSKSTVPTELADSEKLETAASRWK</sequence>
<dbReference type="Proteomes" id="UP000011083">
    <property type="component" value="Unassembled WGS sequence"/>
</dbReference>
<reference evidence="2 3" key="1">
    <citation type="journal article" date="2013" name="Genome Biol.">
        <title>Genome of Acanthamoeba castellanii highlights extensive lateral gene transfer and early evolution of tyrosine kinase signaling.</title>
        <authorList>
            <person name="Clarke M."/>
            <person name="Lohan A.J."/>
            <person name="Liu B."/>
            <person name="Lagkouvardos I."/>
            <person name="Roy S."/>
            <person name="Zafar N."/>
            <person name="Bertelli C."/>
            <person name="Schilde C."/>
            <person name="Kianianmomeni A."/>
            <person name="Burglin T.R."/>
            <person name="Frech C."/>
            <person name="Turcotte B."/>
            <person name="Kopec K.O."/>
            <person name="Synnott J.M."/>
            <person name="Choo C."/>
            <person name="Paponov I."/>
            <person name="Finkler A."/>
            <person name="Soon Heng Tan C."/>
            <person name="Hutchins A.P."/>
            <person name="Weinmeier T."/>
            <person name="Rattei T."/>
            <person name="Chu J.S."/>
            <person name="Gimenez G."/>
            <person name="Irimia M."/>
            <person name="Rigden D.J."/>
            <person name="Fitzpatrick D.A."/>
            <person name="Lorenzo-Morales J."/>
            <person name="Bateman A."/>
            <person name="Chiu C.H."/>
            <person name="Tang P."/>
            <person name="Hegemann P."/>
            <person name="Fromm H."/>
            <person name="Raoult D."/>
            <person name="Greub G."/>
            <person name="Miranda-Saavedra D."/>
            <person name="Chen N."/>
            <person name="Nash P."/>
            <person name="Ginger M.L."/>
            <person name="Horn M."/>
            <person name="Schaap P."/>
            <person name="Caler L."/>
            <person name="Loftus B."/>
        </authorList>
    </citation>
    <scope>NUCLEOTIDE SEQUENCE [LARGE SCALE GENOMIC DNA]</scope>
    <source>
        <strain evidence="2 3">Neff</strain>
    </source>
</reference>
<feature type="region of interest" description="Disordered" evidence="1">
    <location>
        <begin position="99"/>
        <end position="123"/>
    </location>
</feature>
<dbReference type="RefSeq" id="XP_004338707.1">
    <property type="nucleotide sequence ID" value="XM_004338659.1"/>
</dbReference>
<organism evidence="2 3">
    <name type="scientific">Acanthamoeba castellanii (strain ATCC 30010 / Neff)</name>
    <dbReference type="NCBI Taxonomy" id="1257118"/>
    <lineage>
        <taxon>Eukaryota</taxon>
        <taxon>Amoebozoa</taxon>
        <taxon>Discosea</taxon>
        <taxon>Longamoebia</taxon>
        <taxon>Centramoebida</taxon>
        <taxon>Acanthamoebidae</taxon>
        <taxon>Acanthamoeba</taxon>
    </lineage>
</organism>
<accession>L8GU39</accession>
<evidence type="ECO:0000313" key="2">
    <source>
        <dbReference type="EMBL" id="ELR16694.1"/>
    </source>
</evidence>
<name>L8GU39_ACACF</name>
<evidence type="ECO:0008006" key="4">
    <source>
        <dbReference type="Google" id="ProtNLM"/>
    </source>
</evidence>